<dbReference type="Pfam" id="PF02656">
    <property type="entry name" value="DUF202"/>
    <property type="match status" value="1"/>
</dbReference>
<evidence type="ECO:0000313" key="7">
    <source>
        <dbReference type="EMBL" id="NYG08362.1"/>
    </source>
</evidence>
<evidence type="ECO:0000259" key="6">
    <source>
        <dbReference type="Pfam" id="PF02656"/>
    </source>
</evidence>
<accession>A0A852WT36</accession>
<comment type="subcellular location">
    <subcellularLocation>
        <location evidence="1">Endomembrane system</location>
        <topology evidence="1">Multi-pass membrane protein</topology>
    </subcellularLocation>
</comment>
<keyword evidence="2 5" id="KW-0812">Transmembrane</keyword>
<name>A0A852WT36_9MICO</name>
<dbReference type="RefSeq" id="WP_179422728.1">
    <property type="nucleotide sequence ID" value="NZ_JACCAB010000001.1"/>
</dbReference>
<gene>
    <name evidence="7" type="ORF">BJ986_002849</name>
</gene>
<dbReference type="Proteomes" id="UP000573599">
    <property type="component" value="Unassembled WGS sequence"/>
</dbReference>
<reference evidence="7 8" key="1">
    <citation type="submission" date="2020-07" db="EMBL/GenBank/DDBJ databases">
        <title>Sequencing the genomes of 1000 actinobacteria strains.</title>
        <authorList>
            <person name="Klenk H.-P."/>
        </authorList>
    </citation>
    <scope>NUCLEOTIDE SEQUENCE [LARGE SCALE GENOMIC DNA]</scope>
    <source>
        <strain evidence="7 8">DSM 23987</strain>
    </source>
</reference>
<feature type="domain" description="DUF202" evidence="6">
    <location>
        <begin position="7"/>
        <end position="67"/>
    </location>
</feature>
<keyword evidence="4 5" id="KW-0472">Membrane</keyword>
<evidence type="ECO:0000313" key="8">
    <source>
        <dbReference type="Proteomes" id="UP000573599"/>
    </source>
</evidence>
<dbReference type="AlphaFoldDB" id="A0A852WT36"/>
<comment type="caution">
    <text evidence="7">The sequence shown here is derived from an EMBL/GenBank/DDBJ whole genome shotgun (WGS) entry which is preliminary data.</text>
</comment>
<sequence>MSPIPQRDALQPERTALAWQRTAITAMVVLVPLVLVTLKLRQPVLTALGAGAMVASVALVVSVHRRFGQLGDDSRGYSPHPPMLGVALVTVLGGLGGVTLGLTLWLR</sequence>
<proteinExistence type="predicted"/>
<feature type="transmembrane region" description="Helical" evidence="5">
    <location>
        <begin position="18"/>
        <end position="38"/>
    </location>
</feature>
<evidence type="ECO:0000256" key="5">
    <source>
        <dbReference type="SAM" id="Phobius"/>
    </source>
</evidence>
<protein>
    <submittedName>
        <fullName evidence="7">Uncharacterized membrane protein YidH (DUF202 family)</fullName>
    </submittedName>
</protein>
<evidence type="ECO:0000256" key="4">
    <source>
        <dbReference type="ARBA" id="ARBA00023136"/>
    </source>
</evidence>
<evidence type="ECO:0000256" key="1">
    <source>
        <dbReference type="ARBA" id="ARBA00004127"/>
    </source>
</evidence>
<evidence type="ECO:0000256" key="3">
    <source>
        <dbReference type="ARBA" id="ARBA00022989"/>
    </source>
</evidence>
<evidence type="ECO:0000256" key="2">
    <source>
        <dbReference type="ARBA" id="ARBA00022692"/>
    </source>
</evidence>
<dbReference type="InterPro" id="IPR003807">
    <property type="entry name" value="DUF202"/>
</dbReference>
<feature type="transmembrane region" description="Helical" evidence="5">
    <location>
        <begin position="45"/>
        <end position="63"/>
    </location>
</feature>
<keyword evidence="8" id="KW-1185">Reference proteome</keyword>
<dbReference type="EMBL" id="JACCAB010000001">
    <property type="protein sequence ID" value="NYG08362.1"/>
    <property type="molecule type" value="Genomic_DNA"/>
</dbReference>
<organism evidence="7 8">
    <name type="scientific">Pedococcus badiiscoriae</name>
    <dbReference type="NCBI Taxonomy" id="642776"/>
    <lineage>
        <taxon>Bacteria</taxon>
        <taxon>Bacillati</taxon>
        <taxon>Actinomycetota</taxon>
        <taxon>Actinomycetes</taxon>
        <taxon>Micrococcales</taxon>
        <taxon>Intrasporangiaceae</taxon>
        <taxon>Pedococcus</taxon>
    </lineage>
</organism>
<keyword evidence="3 5" id="KW-1133">Transmembrane helix</keyword>
<feature type="transmembrane region" description="Helical" evidence="5">
    <location>
        <begin position="83"/>
        <end position="106"/>
    </location>
</feature>
<dbReference type="GO" id="GO:0012505">
    <property type="term" value="C:endomembrane system"/>
    <property type="evidence" value="ECO:0007669"/>
    <property type="project" value="UniProtKB-SubCell"/>
</dbReference>